<dbReference type="InterPro" id="IPR025461">
    <property type="entry name" value="ABA4-like"/>
</dbReference>
<reference evidence="2 3" key="1">
    <citation type="submission" date="2024-03" db="EMBL/GenBank/DDBJ databases">
        <title>The Acrasis kona genome and developmental transcriptomes reveal deep origins of eukaryotic multicellular pathways.</title>
        <authorList>
            <person name="Sheikh S."/>
            <person name="Fu C.-J."/>
            <person name="Brown M.W."/>
            <person name="Baldauf S.L."/>
        </authorList>
    </citation>
    <scope>NUCLEOTIDE SEQUENCE [LARGE SCALE GENOMIC DNA]</scope>
    <source>
        <strain evidence="2 3">ATCC MYA-3509</strain>
    </source>
</reference>
<proteinExistence type="predicted"/>
<accession>A0AAW2ZIH0</accession>
<keyword evidence="1" id="KW-0812">Transmembrane</keyword>
<gene>
    <name evidence="2" type="ORF">AKO1_015651</name>
</gene>
<feature type="transmembrane region" description="Helical" evidence="1">
    <location>
        <begin position="86"/>
        <end position="107"/>
    </location>
</feature>
<name>A0AAW2ZIH0_9EUKA</name>
<dbReference type="EMBL" id="JAOPGA020001439">
    <property type="protein sequence ID" value="KAL0488437.1"/>
    <property type="molecule type" value="Genomic_DNA"/>
</dbReference>
<keyword evidence="1" id="KW-0472">Membrane</keyword>
<dbReference type="PANTHER" id="PTHR34543:SF1">
    <property type="entry name" value="PROTEIN ABA DEFICIENT 4, CHLOROPLASTIC"/>
    <property type="match status" value="1"/>
</dbReference>
<evidence type="ECO:0008006" key="4">
    <source>
        <dbReference type="Google" id="ProtNLM"/>
    </source>
</evidence>
<evidence type="ECO:0000313" key="3">
    <source>
        <dbReference type="Proteomes" id="UP001431209"/>
    </source>
</evidence>
<comment type="caution">
    <text evidence="2">The sequence shown here is derived from an EMBL/GenBank/DDBJ whole genome shotgun (WGS) entry which is preliminary data.</text>
</comment>
<keyword evidence="1" id="KW-1133">Transmembrane helix</keyword>
<evidence type="ECO:0000256" key="1">
    <source>
        <dbReference type="SAM" id="Phobius"/>
    </source>
</evidence>
<evidence type="ECO:0000313" key="2">
    <source>
        <dbReference type="EMBL" id="KAL0488437.1"/>
    </source>
</evidence>
<feature type="transmembrane region" description="Helical" evidence="1">
    <location>
        <begin position="46"/>
        <end position="66"/>
    </location>
</feature>
<dbReference type="AlphaFoldDB" id="A0AAW2ZIH0"/>
<dbReference type="Proteomes" id="UP001431209">
    <property type="component" value="Unassembled WGS sequence"/>
</dbReference>
<keyword evidence="3" id="KW-1185">Reference proteome</keyword>
<sequence length="163" mass="18720">MFADNESLNTLFKVINNLPLPLWLMMMVLPSWRVTQFLARSRIIPIIVCAAYATFFILKTASGDVMDMKSFLTLDGVKAIFAEKDVVLIGWAHFIAYDIFVGSWVFLDNYDNGRKVPHLLMVVCLFFCLMLGPVGAVLYVIFKLLIAREWIYKTEANEKQKQQ</sequence>
<organism evidence="2 3">
    <name type="scientific">Acrasis kona</name>
    <dbReference type="NCBI Taxonomy" id="1008807"/>
    <lineage>
        <taxon>Eukaryota</taxon>
        <taxon>Discoba</taxon>
        <taxon>Heterolobosea</taxon>
        <taxon>Tetramitia</taxon>
        <taxon>Eutetramitia</taxon>
        <taxon>Acrasidae</taxon>
        <taxon>Acrasis</taxon>
    </lineage>
</organism>
<dbReference type="Pfam" id="PF14108">
    <property type="entry name" value="ABA4-like"/>
    <property type="match status" value="1"/>
</dbReference>
<protein>
    <recommendedName>
        <fullName evidence="4">DUF4281 domain-containing protein</fullName>
    </recommendedName>
</protein>
<feature type="transmembrane region" description="Helical" evidence="1">
    <location>
        <begin position="20"/>
        <end position="39"/>
    </location>
</feature>
<feature type="transmembrane region" description="Helical" evidence="1">
    <location>
        <begin position="119"/>
        <end position="142"/>
    </location>
</feature>
<dbReference type="PANTHER" id="PTHR34543">
    <property type="entry name" value="PROTEIN ABA DEFICIENT 4, CHLOROPLASTIC"/>
    <property type="match status" value="1"/>
</dbReference>